<gene>
    <name evidence="2" type="ORF">IDJ75_16540</name>
</gene>
<dbReference type="InterPro" id="IPR027417">
    <property type="entry name" value="P-loop_NTPase"/>
</dbReference>
<evidence type="ECO:0000256" key="1">
    <source>
        <dbReference type="SAM" id="Phobius"/>
    </source>
</evidence>
<reference evidence="2 3" key="1">
    <citation type="submission" date="2020-09" db="EMBL/GenBank/DDBJ databases">
        <title>Novel species of Mucilaginibacter isolated from a glacier on the Tibetan Plateau.</title>
        <authorList>
            <person name="Liu Q."/>
            <person name="Xin Y.-H."/>
        </authorList>
    </citation>
    <scope>NUCLEOTIDE SEQUENCE [LARGE SCALE GENOMIC DNA]</scope>
    <source>
        <strain evidence="2 3">CGMCC 1.13878</strain>
    </source>
</reference>
<keyword evidence="3" id="KW-1185">Reference proteome</keyword>
<evidence type="ECO:0000313" key="2">
    <source>
        <dbReference type="EMBL" id="MBD1386895.1"/>
    </source>
</evidence>
<feature type="transmembrane region" description="Helical" evidence="1">
    <location>
        <begin position="13"/>
        <end position="32"/>
    </location>
</feature>
<dbReference type="PANTHER" id="PTHR32309:SF13">
    <property type="entry name" value="FERRIC ENTEROBACTIN TRANSPORT PROTEIN FEPE"/>
    <property type="match status" value="1"/>
</dbReference>
<dbReference type="RefSeq" id="WP_191176714.1">
    <property type="nucleotide sequence ID" value="NZ_JACWMW010000003.1"/>
</dbReference>
<dbReference type="PANTHER" id="PTHR32309">
    <property type="entry name" value="TYROSINE-PROTEIN KINASE"/>
    <property type="match status" value="1"/>
</dbReference>
<accession>A0ABR7XB92</accession>
<feature type="transmembrane region" description="Helical" evidence="1">
    <location>
        <begin position="456"/>
        <end position="479"/>
    </location>
</feature>
<keyword evidence="1" id="KW-1133">Transmembrane helix</keyword>
<evidence type="ECO:0000313" key="3">
    <source>
        <dbReference type="Proteomes" id="UP000618754"/>
    </source>
</evidence>
<sequence length="715" mass="81828">MELGEFFKLLRKHLNLLIIIPLVTIIVSFFLVKNLADKYISNAQIATGIVDQSRHLLDADPSGAAKEQSIAHEFSNLIEIMKLKTLINQVSYQLILHDLTDSVPFKPHSKLFLTMNPAARAHAVELFTNKFNTRQPLSYYNKDEEGLNELLRSMKYDERSLRKDLYINRDEDSDFITVSYESNNPQLSAFVVNILCKQFIDYYTHTVRQNETDAVNYLAKLLDEKRKALNTKTQQLQDYKIKNGIINLDEQSKSIFDQIMIFNDRKQQAEKDVASYDGAIQKINNKFAPSERKYIEATISKYNQEVISSQEQLHLLTDKYVRSGFNPKLKPAIDSLSNKLTAQINQTSDKYISSPLTAKDDLVKQKLTLEVTRDLAKYSIKAITGSLNDLNAKFNRLVPFDANVKTFNYDIDIASKEYMDVLNKYNATNLQSTFSIKLRLAEPATPDAAEPSKKMLLIILGGVISFAFCVVVLFGIFFFDDTIKEPIDLVNRTHLPLVGHLNTVMGSLDLKKLWDVEHRDKMRLFKELIRSIRFEIDQELRGEKVLGITSLANHEGKTVLAISLAYSYSMINKKVLLIDGNFDNPTISNTVQPKVYLEDYFKNNPDNYGAFNTTNVMGTHGGDVTLLELSDENFIRSKFNELKTKYDIIIIETPPLSSLNKSKEWLLFANKTIAVFEANKGISKWQKDDIKYLKNLNGKFAGWVLNKTDPKRDRF</sequence>
<dbReference type="Proteomes" id="UP000618754">
    <property type="component" value="Unassembled WGS sequence"/>
</dbReference>
<name>A0ABR7XB92_9SPHI</name>
<comment type="caution">
    <text evidence="2">The sequence shown here is derived from an EMBL/GenBank/DDBJ whole genome shotgun (WGS) entry which is preliminary data.</text>
</comment>
<dbReference type="SUPFAM" id="SSF52540">
    <property type="entry name" value="P-loop containing nucleoside triphosphate hydrolases"/>
    <property type="match status" value="1"/>
</dbReference>
<proteinExistence type="predicted"/>
<dbReference type="EMBL" id="JACWMW010000003">
    <property type="protein sequence ID" value="MBD1386895.1"/>
    <property type="molecule type" value="Genomic_DNA"/>
</dbReference>
<keyword evidence="1" id="KW-0472">Membrane</keyword>
<organism evidence="2 3">
    <name type="scientific">Mucilaginibacter rigui</name>
    <dbReference type="NCBI Taxonomy" id="534635"/>
    <lineage>
        <taxon>Bacteria</taxon>
        <taxon>Pseudomonadati</taxon>
        <taxon>Bacteroidota</taxon>
        <taxon>Sphingobacteriia</taxon>
        <taxon>Sphingobacteriales</taxon>
        <taxon>Sphingobacteriaceae</taxon>
        <taxon>Mucilaginibacter</taxon>
    </lineage>
</organism>
<dbReference type="InterPro" id="IPR050445">
    <property type="entry name" value="Bact_polysacc_biosynth/exp"/>
</dbReference>
<protein>
    <submittedName>
        <fullName evidence="2">Lipopolysaccharide biosynthesis protein</fullName>
    </submittedName>
</protein>
<keyword evidence="1" id="KW-0812">Transmembrane</keyword>
<dbReference type="Gene3D" id="3.40.50.300">
    <property type="entry name" value="P-loop containing nucleotide triphosphate hydrolases"/>
    <property type="match status" value="1"/>
</dbReference>